<evidence type="ECO:0000313" key="18">
    <source>
        <dbReference type="EMBL" id="GCC33102.1"/>
    </source>
</evidence>
<feature type="transmembrane region" description="Helical" evidence="17">
    <location>
        <begin position="222"/>
        <end position="243"/>
    </location>
</feature>
<feature type="region of interest" description="Disordered" evidence="16">
    <location>
        <begin position="22"/>
        <end position="66"/>
    </location>
</feature>
<evidence type="ECO:0000256" key="15">
    <source>
        <dbReference type="ARBA" id="ARBA00031201"/>
    </source>
</evidence>
<dbReference type="GO" id="GO:0006999">
    <property type="term" value="P:nuclear pore organization"/>
    <property type="evidence" value="ECO:0007669"/>
    <property type="project" value="TreeGrafter"/>
</dbReference>
<name>A0A401SRV9_CHIPU</name>
<evidence type="ECO:0000256" key="7">
    <source>
        <dbReference type="ARBA" id="ARBA00022816"/>
    </source>
</evidence>
<accession>A0A401SRV9</accession>
<feature type="transmembrane region" description="Helical" evidence="17">
    <location>
        <begin position="127"/>
        <end position="152"/>
    </location>
</feature>
<keyword evidence="13" id="KW-0539">Nucleus</keyword>
<feature type="region of interest" description="Disordered" evidence="16">
    <location>
        <begin position="437"/>
        <end position="473"/>
    </location>
</feature>
<evidence type="ECO:0000256" key="11">
    <source>
        <dbReference type="ARBA" id="ARBA00023132"/>
    </source>
</evidence>
<dbReference type="GO" id="GO:0051028">
    <property type="term" value="P:mRNA transport"/>
    <property type="evidence" value="ECO:0007669"/>
    <property type="project" value="UniProtKB-KW"/>
</dbReference>
<evidence type="ECO:0000256" key="17">
    <source>
        <dbReference type="SAM" id="Phobius"/>
    </source>
</evidence>
<evidence type="ECO:0000313" key="19">
    <source>
        <dbReference type="Proteomes" id="UP000287033"/>
    </source>
</evidence>
<sequence length="721" mass="80431">MASPRPNGDGKLCVVADARSVRRRRDGGSVSCLNRKARERPGSETGRKEGGRKGDREKGGDGSSNMEQPPGFWFIRKVFSWRAAASIAWSVLLLPVSTTVFILLSRLNVFHPIQWITDSLNHLNSSYIIFAVLVLCGVVVTIGIFNTEFYTVEPSIPCSRIALVGNVFHPRRFLHSVVHAVMGMLVAWCAAVIAGGRYQLISVLCSSQDSSSSSSHMCLNEFHIFLLMEGAFIGYSYSLLYFVNNFNYVSFPMLQQFKYPQFKGNLSLVIKYSAVQSLYFLRNYCILYYFLGYVPRAWISASTTLQRDSAQHSLDTLTGLFDLPLLYTAWLSGTFLLVTWYITWLLFKIFITEAFQFPVQPSFGEEADRCLPKVLTNNVSPCIKYLALQDLALLSQYSASRRQEVFSLSQPDYQETIAANGRIKSYPIPVEGHLPSTSGTSCLEEPDSYQPSLRSPLSARQRRGPQPSSLIKSSGTSFRSLLGFPCAPDPCGPLGSPAAANQFSDVLDLSSPSFGSSPTSHEMRKVPKLWTSASNSSEYLANTSEFCQAVQANNRTPEVTKHNAISEWMLQRQDQVKSFLSKRGLVMYLFKKLPEASSQALFANSQAHIWALEGLSHLVAASFREDCYGVVQTTLSSILCAMLSLQEAVDKHFKLPHASSKPPRSTGTLVDSSYKTLRFALRASLKTAIYRITTTFGEHLKAVHLSSEHRKRLLQFLEYKE</sequence>
<organism evidence="18 19">
    <name type="scientific">Chiloscyllium punctatum</name>
    <name type="common">Brownbanded bambooshark</name>
    <name type="synonym">Hemiscyllium punctatum</name>
    <dbReference type="NCBI Taxonomy" id="137246"/>
    <lineage>
        <taxon>Eukaryota</taxon>
        <taxon>Metazoa</taxon>
        <taxon>Chordata</taxon>
        <taxon>Craniata</taxon>
        <taxon>Vertebrata</taxon>
        <taxon>Chondrichthyes</taxon>
        <taxon>Elasmobranchii</taxon>
        <taxon>Galeomorphii</taxon>
        <taxon>Galeoidea</taxon>
        <taxon>Orectolobiformes</taxon>
        <taxon>Hemiscylliidae</taxon>
        <taxon>Chiloscyllium</taxon>
    </lineage>
</organism>
<feature type="transmembrane region" description="Helical" evidence="17">
    <location>
        <begin position="173"/>
        <end position="194"/>
    </location>
</feature>
<dbReference type="STRING" id="137246.A0A401SRV9"/>
<reference evidence="18 19" key="1">
    <citation type="journal article" date="2018" name="Nat. Ecol. Evol.">
        <title>Shark genomes provide insights into elasmobranch evolution and the origin of vertebrates.</title>
        <authorList>
            <person name="Hara Y"/>
            <person name="Yamaguchi K"/>
            <person name="Onimaru K"/>
            <person name="Kadota M"/>
            <person name="Koyanagi M"/>
            <person name="Keeley SD"/>
            <person name="Tatsumi K"/>
            <person name="Tanaka K"/>
            <person name="Motone F"/>
            <person name="Kageyama Y"/>
            <person name="Nozu R"/>
            <person name="Adachi N"/>
            <person name="Nishimura O"/>
            <person name="Nakagawa R"/>
            <person name="Tanegashima C"/>
            <person name="Kiyatake I"/>
            <person name="Matsumoto R"/>
            <person name="Murakumo K"/>
            <person name="Nishida K"/>
            <person name="Terakita A"/>
            <person name="Kuratani S"/>
            <person name="Sato K"/>
            <person name="Hyodo S Kuraku.S."/>
        </authorList>
    </citation>
    <scope>NUCLEOTIDE SEQUENCE [LARGE SCALE GENOMIC DNA]</scope>
</reference>
<comment type="function">
    <text evidence="14">Component of the nuclear pore complex (NPC), which plays a key role in de novo assembly and insertion of NPC in the nuclear envelope. Required for NPC and nuclear envelope assembly, possibly by forming a link between the nuclear envelope membrane and soluble nucleoporins, thereby anchoring the NPC in the membrane.</text>
</comment>
<keyword evidence="12 17" id="KW-0472">Membrane</keyword>
<evidence type="ECO:0000256" key="14">
    <source>
        <dbReference type="ARBA" id="ARBA00025441"/>
    </source>
</evidence>
<dbReference type="PANTHER" id="PTHR13269:SF6">
    <property type="entry name" value="NUCLEOPORIN NDC1"/>
    <property type="match status" value="1"/>
</dbReference>
<evidence type="ECO:0000256" key="3">
    <source>
        <dbReference type="ARBA" id="ARBA00005760"/>
    </source>
</evidence>
<dbReference type="GO" id="GO:0030674">
    <property type="term" value="F:protein-macromolecule adaptor activity"/>
    <property type="evidence" value="ECO:0007669"/>
    <property type="project" value="TreeGrafter"/>
</dbReference>
<evidence type="ECO:0000256" key="6">
    <source>
        <dbReference type="ARBA" id="ARBA00022692"/>
    </source>
</evidence>
<dbReference type="GO" id="GO:0031965">
    <property type="term" value="C:nuclear membrane"/>
    <property type="evidence" value="ECO:0007669"/>
    <property type="project" value="UniProtKB-SubCell"/>
</dbReference>
<feature type="transmembrane region" description="Helical" evidence="17">
    <location>
        <begin position="83"/>
        <end position="107"/>
    </location>
</feature>
<feature type="transmembrane region" description="Helical" evidence="17">
    <location>
        <begin position="325"/>
        <end position="347"/>
    </location>
</feature>
<dbReference type="EMBL" id="BEZZ01000485">
    <property type="protein sequence ID" value="GCC33102.1"/>
    <property type="molecule type" value="Genomic_DNA"/>
</dbReference>
<keyword evidence="9 17" id="KW-1133">Transmembrane helix</keyword>
<feature type="compositionally biased region" description="Basic and acidic residues" evidence="16">
    <location>
        <begin position="39"/>
        <end position="60"/>
    </location>
</feature>
<evidence type="ECO:0000256" key="5">
    <source>
        <dbReference type="ARBA" id="ARBA00022448"/>
    </source>
</evidence>
<evidence type="ECO:0000256" key="16">
    <source>
        <dbReference type="SAM" id="MobiDB-lite"/>
    </source>
</evidence>
<keyword evidence="7" id="KW-0509">mRNA transport</keyword>
<keyword evidence="11" id="KW-0906">Nuclear pore complex</keyword>
<comment type="similarity">
    <text evidence="3">Belongs to the NDC1 family.</text>
</comment>
<dbReference type="Proteomes" id="UP000287033">
    <property type="component" value="Unassembled WGS sequence"/>
</dbReference>
<feature type="transmembrane region" description="Helical" evidence="17">
    <location>
        <begin position="286"/>
        <end position="305"/>
    </location>
</feature>
<keyword evidence="8" id="KW-0653">Protein transport</keyword>
<evidence type="ECO:0000256" key="10">
    <source>
        <dbReference type="ARBA" id="ARBA00023010"/>
    </source>
</evidence>
<keyword evidence="19" id="KW-1185">Reference proteome</keyword>
<dbReference type="InterPro" id="IPR019049">
    <property type="entry name" value="Nucleoporin_prot_Ndc1/Nup"/>
</dbReference>
<evidence type="ECO:0000256" key="12">
    <source>
        <dbReference type="ARBA" id="ARBA00023136"/>
    </source>
</evidence>
<protein>
    <recommendedName>
        <fullName evidence="4">Nucleoporin NDC1</fullName>
    </recommendedName>
    <alternativeName>
        <fullName evidence="15">Transmembrane protein 48</fullName>
    </alternativeName>
</protein>
<evidence type="ECO:0000256" key="8">
    <source>
        <dbReference type="ARBA" id="ARBA00022927"/>
    </source>
</evidence>
<evidence type="ECO:0000256" key="13">
    <source>
        <dbReference type="ARBA" id="ARBA00023242"/>
    </source>
</evidence>
<keyword evidence="10" id="KW-0811">Translocation</keyword>
<evidence type="ECO:0000256" key="1">
    <source>
        <dbReference type="ARBA" id="ARBA00004232"/>
    </source>
</evidence>
<evidence type="ECO:0000256" key="9">
    <source>
        <dbReference type="ARBA" id="ARBA00022989"/>
    </source>
</evidence>
<dbReference type="AlphaFoldDB" id="A0A401SRV9"/>
<proteinExistence type="inferred from homology"/>
<evidence type="ECO:0000256" key="4">
    <source>
        <dbReference type="ARBA" id="ARBA00017534"/>
    </source>
</evidence>
<dbReference type="PANTHER" id="PTHR13269">
    <property type="entry name" value="NUCLEOPORIN NDC1"/>
    <property type="match status" value="1"/>
</dbReference>
<dbReference type="OrthoDB" id="67850at2759"/>
<dbReference type="GO" id="GO:0015031">
    <property type="term" value="P:protein transport"/>
    <property type="evidence" value="ECO:0007669"/>
    <property type="project" value="UniProtKB-KW"/>
</dbReference>
<comment type="caution">
    <text evidence="18">The sequence shown here is derived from an EMBL/GenBank/DDBJ whole genome shotgun (WGS) entry which is preliminary data.</text>
</comment>
<dbReference type="GO" id="GO:0070762">
    <property type="term" value="C:nuclear pore transmembrane ring"/>
    <property type="evidence" value="ECO:0007669"/>
    <property type="project" value="TreeGrafter"/>
</dbReference>
<keyword evidence="5" id="KW-0813">Transport</keyword>
<gene>
    <name evidence="18" type="ORF">chiPu_0011569</name>
</gene>
<keyword evidence="6 17" id="KW-0812">Transmembrane</keyword>
<evidence type="ECO:0000256" key="2">
    <source>
        <dbReference type="ARBA" id="ARBA00004567"/>
    </source>
</evidence>
<dbReference type="OMA" id="ILCQQHL"/>
<dbReference type="Pfam" id="PF09531">
    <property type="entry name" value="Ndc1_Nup"/>
    <property type="match status" value="1"/>
</dbReference>
<comment type="subcellular location">
    <subcellularLocation>
        <location evidence="1">Nucleus membrane</location>
        <topology evidence="1">Multi-pass membrane protein</topology>
    </subcellularLocation>
    <subcellularLocation>
        <location evidence="2">Nucleus</location>
        <location evidence="2">Nuclear pore complex</location>
    </subcellularLocation>
</comment>